<gene>
    <name evidence="1" type="ORF">GCM10010912_27410</name>
</gene>
<dbReference type="Proteomes" id="UP000637643">
    <property type="component" value="Unassembled WGS sequence"/>
</dbReference>
<dbReference type="Gene3D" id="3.30.1920.20">
    <property type="match status" value="1"/>
</dbReference>
<accession>A0A917CAI4</accession>
<organism evidence="1 2">
    <name type="scientific">Paenibacillus albidus</name>
    <dbReference type="NCBI Taxonomy" id="2041023"/>
    <lineage>
        <taxon>Bacteria</taxon>
        <taxon>Bacillati</taxon>
        <taxon>Bacillota</taxon>
        <taxon>Bacilli</taxon>
        <taxon>Bacillales</taxon>
        <taxon>Paenibacillaceae</taxon>
        <taxon>Paenibacillus</taxon>
    </lineage>
</organism>
<dbReference type="Gene3D" id="2.60.40.1080">
    <property type="match status" value="1"/>
</dbReference>
<protein>
    <submittedName>
        <fullName evidence="1">Uncharacterized protein</fullName>
    </submittedName>
</protein>
<evidence type="ECO:0000313" key="1">
    <source>
        <dbReference type="EMBL" id="GGF80793.1"/>
    </source>
</evidence>
<dbReference type="EMBL" id="BMKR01000009">
    <property type="protein sequence ID" value="GGF80793.1"/>
    <property type="molecule type" value="Genomic_DNA"/>
</dbReference>
<dbReference type="NCBIfam" id="NF047446">
    <property type="entry name" value="barrel_OmpL47"/>
    <property type="match status" value="1"/>
</dbReference>
<proteinExistence type="predicted"/>
<keyword evidence="2" id="KW-1185">Reference proteome</keyword>
<dbReference type="Gene3D" id="2.60.120.560">
    <property type="entry name" value="Exo-inulinase, domain 1"/>
    <property type="match status" value="1"/>
</dbReference>
<reference evidence="1" key="2">
    <citation type="submission" date="2020-09" db="EMBL/GenBank/DDBJ databases">
        <authorList>
            <person name="Sun Q."/>
            <person name="Zhou Y."/>
        </authorList>
    </citation>
    <scope>NUCLEOTIDE SEQUENCE</scope>
    <source>
        <strain evidence="1">CGMCC 1.16134</strain>
    </source>
</reference>
<reference evidence="1" key="1">
    <citation type="journal article" date="2014" name="Int. J. Syst. Evol. Microbiol.">
        <title>Complete genome sequence of Corynebacterium casei LMG S-19264T (=DSM 44701T), isolated from a smear-ripened cheese.</title>
        <authorList>
            <consortium name="US DOE Joint Genome Institute (JGI-PGF)"/>
            <person name="Walter F."/>
            <person name="Albersmeier A."/>
            <person name="Kalinowski J."/>
            <person name="Ruckert C."/>
        </authorList>
    </citation>
    <scope>NUCLEOTIDE SEQUENCE</scope>
    <source>
        <strain evidence="1">CGMCC 1.16134</strain>
    </source>
</reference>
<sequence>MQADAVNYYPVSDATVRGGTFADTNYGSASTLEVKNDLNPNYVTSAASSESHVNFLSKESTMKPELIMTDQNHNRFTSLRLVLTNRNINVSGATEYRVVASTADGKKVDVTDNASVSTEQQDKIRVDTANKKITGLGAGVAQVSAVLEGLRHSAALNINNFDEAPIRVAGQIVVDESFEGDTPSFVPSGDSAITVVEEGAGNHALLIDGTGAIKRTLNIEGDYGNSDADSEYMVDADVKQSSSNAGSNGGISFHLRNSGDNKDYAFRYMDTLKYNAGTHAYDANQPALRDRMGIARNNANALNQWYYGAFSSTEAGILNKNTRSFNDTYVKMAAMISNRLIAQYPYDGSPSSMFDNLVFSVNAPDGVKRVSTTTLISENDSMSGVDTVSSGRYLTTLTKGKAYLQTENTKAYFDNLKITKLHTARDIRLFIKDALISPGQTTGFEVRAYTSADAYTVIPNDKVMFSPLPASLGFDQAAGTLTPTAEGEYEITVTAADVMDPVKVKTYTAQVTVITGDILENFGLPGLKTVSHPEVLSVPAADLVVDDETGNQVYRLANGVSRLMGDEDWTNYEIEGKIKIITPMIDPNDYNTAFEVLMRRKAIHSEYLGQGGFPFVYRILDNNAENYMRIGTSPGPKVNIVNGDWHTFSAKAVNNQYIFSLDNVVQYYASGIDMSGGFAFRAENCIVYLDDIRIRKLEGGPHAEGVPSSITADKSNLEVNIYDTVDLAEMTAIKAVYAAEKTKYITIDPALTFTIKSGADKAELFGGDTFRFKTDASEGSSVTIEAAYHNLTLDLTITAAVPAVSEMEYVKSGTAIRQENLLYKMRGAYEKSDRPPYAKHYMYLTEIFGKMMLNPEEKNYDDAVNWMIDEVIYDETRPNGRANGAADFYFAQMLILYKMLDGRVNVSDAVWERMTDLLKETDYSNPTEFMSENHRLIYFASGYLVSEIWPDATMWNGKTGLENQVMFTNYLRDWMNRRLKTGMGEYDSISYYGIDIGGLSMLYTFANDATVKNMAFDMLDYLMADMAVDSLEANMGGAHARTYVSSPKSLLYGHSNYFVDFLFDTAIVDVDEEYADVNVQAGLLPVSTYRPSDVLYALARDRNKRLNNKERKAVYTIPDIPVAESLKKYTHVTPEYTLGSIVQQEIAPNDSRYFQGFQEVPWSLTFGKSMNAVIFDSHPGLNETDTASPHAYFNGDFKSMSYKYFQDENVMLGMHKITNYAQFSHFWIPKMYMDDVVDGNGYNGWVFVRKNNVYAAIKMLKDGVVANTVQYSWSKSGRWSDIEAKINSANTAFVMEVADSAEFSGTFEEFIAAILDNEAAHPITYVINNGYYIQYQGLNGKLLKLDYKTDVRKIDGVPVDFNTYKSHDAVSSITGENYMSADWGSGEIVISHGSLSRTIRSFVADMDAPVTTASVTPTQPDGANGWYINAITVALHAADNLSGVTKTVYSLDGGNVWEKYTDVLTINQDGQSTIHYRSMDKAGNVEAVRSISAKLDTVAPTITVTGLVYGTYLNSVDITPVIELEDQLSGVDPVKVTVTLDSNVVQQGTPIALYTLPLGMHTFVVRASDRAGNEKSQVITFETSTSIYALKSLVTRFTSDHQIDNAGIANSLLKKLEKDNLGSFVKEVHAQNGKHISSEAAAYLVRDAQHLIDSDQVPDAPAGLR</sequence>
<evidence type="ECO:0000313" key="2">
    <source>
        <dbReference type="Proteomes" id="UP000637643"/>
    </source>
</evidence>
<comment type="caution">
    <text evidence="1">The sequence shown here is derived from an EMBL/GenBank/DDBJ whole genome shotgun (WGS) entry which is preliminary data.</text>
</comment>
<dbReference type="InterPro" id="IPR058094">
    <property type="entry name" value="Ig-like_OmpL47-like"/>
</dbReference>
<name>A0A917CAI4_9BACL</name>